<evidence type="ECO:0000256" key="1">
    <source>
        <dbReference type="SAM" id="MobiDB-lite"/>
    </source>
</evidence>
<evidence type="ECO:0000313" key="3">
    <source>
        <dbReference type="Proteomes" id="UP000736787"/>
    </source>
</evidence>
<reference evidence="2" key="1">
    <citation type="submission" date="2018-10" db="EMBL/GenBank/DDBJ databases">
        <title>Effector identification in a new, highly contiguous assembly of the strawberry crown rot pathogen Phytophthora cactorum.</title>
        <authorList>
            <person name="Armitage A.D."/>
            <person name="Nellist C.F."/>
            <person name="Bates H."/>
            <person name="Vickerstaff R.J."/>
            <person name="Harrison R.J."/>
        </authorList>
    </citation>
    <scope>NUCLEOTIDE SEQUENCE</scope>
    <source>
        <strain evidence="2">4040</strain>
    </source>
</reference>
<dbReference type="Proteomes" id="UP000736787">
    <property type="component" value="Unassembled WGS sequence"/>
</dbReference>
<feature type="region of interest" description="Disordered" evidence="1">
    <location>
        <begin position="600"/>
        <end position="699"/>
    </location>
</feature>
<dbReference type="VEuPathDB" id="FungiDB:PC110_g11739"/>
<proteinExistence type="predicted"/>
<dbReference type="EMBL" id="RCMK01000272">
    <property type="protein sequence ID" value="KAG2939547.1"/>
    <property type="molecule type" value="Genomic_DNA"/>
</dbReference>
<gene>
    <name evidence="2" type="ORF">PC117_g10896</name>
</gene>
<feature type="compositionally biased region" description="Basic and acidic residues" evidence="1">
    <location>
        <begin position="526"/>
        <end position="537"/>
    </location>
</feature>
<accession>A0A8T1DD00</accession>
<comment type="caution">
    <text evidence="2">The sequence shown here is derived from an EMBL/GenBank/DDBJ whole genome shotgun (WGS) entry which is preliminary data.</text>
</comment>
<feature type="region of interest" description="Disordered" evidence="1">
    <location>
        <begin position="517"/>
        <end position="537"/>
    </location>
</feature>
<feature type="compositionally biased region" description="Low complexity" evidence="1">
    <location>
        <begin position="641"/>
        <end position="652"/>
    </location>
</feature>
<organism evidence="2 3">
    <name type="scientific">Phytophthora cactorum</name>
    <dbReference type="NCBI Taxonomy" id="29920"/>
    <lineage>
        <taxon>Eukaryota</taxon>
        <taxon>Sar</taxon>
        <taxon>Stramenopiles</taxon>
        <taxon>Oomycota</taxon>
        <taxon>Peronosporomycetes</taxon>
        <taxon>Peronosporales</taxon>
        <taxon>Peronosporaceae</taxon>
        <taxon>Phytophthora</taxon>
    </lineage>
</organism>
<dbReference type="AlphaFoldDB" id="A0A8T1DD00"/>
<feature type="compositionally biased region" description="Basic and acidic residues" evidence="1">
    <location>
        <begin position="620"/>
        <end position="632"/>
    </location>
</feature>
<protein>
    <submittedName>
        <fullName evidence="2">Uncharacterized protein</fullName>
    </submittedName>
</protein>
<feature type="region of interest" description="Disordered" evidence="1">
    <location>
        <begin position="421"/>
        <end position="470"/>
    </location>
</feature>
<feature type="compositionally biased region" description="Low complexity" evidence="1">
    <location>
        <begin position="424"/>
        <end position="445"/>
    </location>
</feature>
<sequence>MAEVHMAIADSHHLWAEVDRLKSQVHELRAISRLAQEERARTAELLASFVTRAQLDAALSTKVSLAHVDAQMDTMRSEVAAHLAQKADLASLVTLQSTKLDVSVFDANAWDLHKLRVAMEQHVRDLFATFAGQVENQVNTKLGIEDFNRVFNPEATGQKASLETAALRISKMTDQLESLSSYMNGDRQRQRQVAELNVNMLDLARKQTAARNSIVQLESAEQATTDQLRAFDKQTTQAVAKLQSLTEALRGLQAQTQADKSVQDARQVQLAHNVKQLEAHNEYIRKTLSELEQFARAGLTDAMDAKLKVSNEKLQNELSKASATSGQHYQQLNQRMNQTKDLLLYHKERLAQVDACIRKLAGLLKETQGDLNNVKGPLATLATNLHEENVSILQEIERSQNGARDIMLDYQDLLEREKSSQVFASLPSRPSSSSSTTGSSDATSASRKHKQQMSLATKAANRPHTSSARVHECSTLNGALPLGVRRSAGTVRSTRSPSLPWRAQTAGSIPQVHANFTELPSSDDNGSSKEEHPCGDEQEVRIATSVAVRNAGSRESKVSGESMPSSFFRQVAAGGDGDLFYFPQPESDRRRCPDYHNDVIGIDDSSEDEEKADWPSVRSAKREYQRSPRCEDASGSAAMPSLATIASLSTTTQGGAAEAPTNETPPINRSLCEPFQRAATEREERVSPPPPRPQKDLPLPTRLNYIMHKVTVHRSSAPIKTAADPPRMPPDVKAMICSSLVSAYAGVARPSISSPSVAAPAKVFAAAARPARVAYLHDFFNPKSIKFQFVHHFEDCGCDYPCQIESCRMLE</sequence>
<evidence type="ECO:0000313" key="2">
    <source>
        <dbReference type="EMBL" id="KAG2939547.1"/>
    </source>
</evidence>
<name>A0A8T1DD00_9STRA</name>